<evidence type="ECO:0000256" key="2">
    <source>
        <dbReference type="ARBA" id="ARBA00007599"/>
    </source>
</evidence>
<reference evidence="11 12" key="1">
    <citation type="submission" date="2017-07" db="EMBL/GenBank/DDBJ databases">
        <title>Sandarakinorhabdus cyanobacteriorum sp. nov., a novel bacterium isolated from cyanobacterial aggregates in a eutrophic lake.</title>
        <authorList>
            <person name="Cai H."/>
        </authorList>
    </citation>
    <scope>NUCLEOTIDE SEQUENCE [LARGE SCALE GENOMIC DNA]</scope>
    <source>
        <strain evidence="11 12">TH057</strain>
    </source>
</reference>
<keyword evidence="9" id="KW-0460">Magnesium</keyword>
<sequence>MSPSISELILPDAAATARVATALATVLRAGDTIALFGDLGAGKSTLARHLLQALGWVGDVPSPTFTLVQPYEDLPVPVWHCDLYRLQSPAEADALGLFETDAALLIEWPERLGARLPADALRLQLDGSGDAPRRLTWAAPPAWEGRWPPILPA</sequence>
<name>A0A255YDF5_9SPHN</name>
<dbReference type="SUPFAM" id="SSF52540">
    <property type="entry name" value="P-loop containing nucleoside triphosphate hydrolases"/>
    <property type="match status" value="1"/>
</dbReference>
<evidence type="ECO:0000256" key="7">
    <source>
        <dbReference type="ARBA" id="ARBA00022741"/>
    </source>
</evidence>
<dbReference type="Proteomes" id="UP000216991">
    <property type="component" value="Unassembled WGS sequence"/>
</dbReference>
<dbReference type="InterPro" id="IPR027417">
    <property type="entry name" value="P-loop_NTPase"/>
</dbReference>
<dbReference type="GO" id="GO:0005524">
    <property type="term" value="F:ATP binding"/>
    <property type="evidence" value="ECO:0007669"/>
    <property type="project" value="UniProtKB-KW"/>
</dbReference>
<keyword evidence="7" id="KW-0547">Nucleotide-binding</keyword>
<dbReference type="RefSeq" id="WP_094474355.1">
    <property type="nucleotide sequence ID" value="NZ_NOXT01000117.1"/>
</dbReference>
<dbReference type="OrthoDB" id="9800307at2"/>
<evidence type="ECO:0000256" key="8">
    <source>
        <dbReference type="ARBA" id="ARBA00022840"/>
    </source>
</evidence>
<dbReference type="GO" id="GO:0002949">
    <property type="term" value="P:tRNA threonylcarbamoyladenosine modification"/>
    <property type="evidence" value="ECO:0007669"/>
    <property type="project" value="InterPro"/>
</dbReference>
<proteinExistence type="inferred from homology"/>
<evidence type="ECO:0000256" key="4">
    <source>
        <dbReference type="ARBA" id="ARBA00022490"/>
    </source>
</evidence>
<keyword evidence="4" id="KW-0963">Cytoplasm</keyword>
<keyword evidence="5" id="KW-0819">tRNA processing</keyword>
<keyword evidence="12" id="KW-1185">Reference proteome</keyword>
<comment type="similarity">
    <text evidence="2">Belongs to the TsaE family.</text>
</comment>
<keyword evidence="8" id="KW-0067">ATP-binding</keyword>
<evidence type="ECO:0000313" key="12">
    <source>
        <dbReference type="Proteomes" id="UP000216991"/>
    </source>
</evidence>
<evidence type="ECO:0000256" key="3">
    <source>
        <dbReference type="ARBA" id="ARBA00019010"/>
    </source>
</evidence>
<dbReference type="InterPro" id="IPR003442">
    <property type="entry name" value="T6A_TsaE"/>
</dbReference>
<dbReference type="GO" id="GO:0046872">
    <property type="term" value="F:metal ion binding"/>
    <property type="evidence" value="ECO:0007669"/>
    <property type="project" value="UniProtKB-KW"/>
</dbReference>
<dbReference type="PANTHER" id="PTHR33540:SF2">
    <property type="entry name" value="TRNA THREONYLCARBAMOYLADENOSINE BIOSYNTHESIS PROTEIN TSAE"/>
    <property type="match status" value="1"/>
</dbReference>
<dbReference type="Gene3D" id="3.40.50.300">
    <property type="entry name" value="P-loop containing nucleotide triphosphate hydrolases"/>
    <property type="match status" value="1"/>
</dbReference>
<dbReference type="NCBIfam" id="TIGR00150">
    <property type="entry name" value="T6A_YjeE"/>
    <property type="match status" value="1"/>
</dbReference>
<accession>A0A255YDF5</accession>
<evidence type="ECO:0000256" key="10">
    <source>
        <dbReference type="ARBA" id="ARBA00032441"/>
    </source>
</evidence>
<dbReference type="GO" id="GO:0016740">
    <property type="term" value="F:transferase activity"/>
    <property type="evidence" value="ECO:0007669"/>
    <property type="project" value="UniProtKB-KW"/>
</dbReference>
<dbReference type="EMBL" id="NOXT01000117">
    <property type="protein sequence ID" value="OYQ26510.1"/>
    <property type="molecule type" value="Genomic_DNA"/>
</dbReference>
<evidence type="ECO:0000256" key="1">
    <source>
        <dbReference type="ARBA" id="ARBA00004496"/>
    </source>
</evidence>
<evidence type="ECO:0000313" key="11">
    <source>
        <dbReference type="EMBL" id="OYQ26510.1"/>
    </source>
</evidence>
<comment type="caution">
    <text evidence="11">The sequence shown here is derived from an EMBL/GenBank/DDBJ whole genome shotgun (WGS) entry which is preliminary data.</text>
</comment>
<evidence type="ECO:0000256" key="5">
    <source>
        <dbReference type="ARBA" id="ARBA00022694"/>
    </source>
</evidence>
<dbReference type="Pfam" id="PF02367">
    <property type="entry name" value="TsaE"/>
    <property type="match status" value="1"/>
</dbReference>
<dbReference type="GO" id="GO:0005737">
    <property type="term" value="C:cytoplasm"/>
    <property type="evidence" value="ECO:0007669"/>
    <property type="project" value="UniProtKB-SubCell"/>
</dbReference>
<dbReference type="PANTHER" id="PTHR33540">
    <property type="entry name" value="TRNA THREONYLCARBAMOYLADENOSINE BIOSYNTHESIS PROTEIN TSAE"/>
    <property type="match status" value="1"/>
</dbReference>
<keyword evidence="11" id="KW-0808">Transferase</keyword>
<gene>
    <name evidence="11" type="ORF">CHU93_11980</name>
</gene>
<organism evidence="11 12">
    <name type="scientific">Sandarakinorhabdus cyanobacteriorum</name>
    <dbReference type="NCBI Taxonomy" id="1981098"/>
    <lineage>
        <taxon>Bacteria</taxon>
        <taxon>Pseudomonadati</taxon>
        <taxon>Pseudomonadota</taxon>
        <taxon>Alphaproteobacteria</taxon>
        <taxon>Sphingomonadales</taxon>
        <taxon>Sphingosinicellaceae</taxon>
        <taxon>Sandarakinorhabdus</taxon>
    </lineage>
</organism>
<protein>
    <recommendedName>
        <fullName evidence="3">tRNA threonylcarbamoyladenosine biosynthesis protein TsaE</fullName>
    </recommendedName>
    <alternativeName>
        <fullName evidence="10">t(6)A37 threonylcarbamoyladenosine biosynthesis protein TsaE</fullName>
    </alternativeName>
</protein>
<evidence type="ECO:0000256" key="6">
    <source>
        <dbReference type="ARBA" id="ARBA00022723"/>
    </source>
</evidence>
<keyword evidence="6" id="KW-0479">Metal-binding</keyword>
<comment type="subcellular location">
    <subcellularLocation>
        <location evidence="1">Cytoplasm</location>
    </subcellularLocation>
</comment>
<evidence type="ECO:0000256" key="9">
    <source>
        <dbReference type="ARBA" id="ARBA00022842"/>
    </source>
</evidence>
<dbReference type="AlphaFoldDB" id="A0A255YDF5"/>